<evidence type="ECO:0000313" key="1">
    <source>
        <dbReference type="EMBL" id="OHY93613.1"/>
    </source>
</evidence>
<dbReference type="EMBL" id="MKFU01000010">
    <property type="protein sequence ID" value="OHY93613.1"/>
    <property type="molecule type" value="Genomic_DNA"/>
</dbReference>
<dbReference type="RefSeq" id="WP_042021671.1">
    <property type="nucleotide sequence ID" value="NZ_CDBW01000028.1"/>
</dbReference>
<dbReference type="GeneID" id="58922929"/>
<comment type="caution">
    <text evidence="1">The sequence shown here is derived from an EMBL/GenBank/DDBJ whole genome shotgun (WGS) entry which is preliminary data.</text>
</comment>
<dbReference type="Proteomes" id="UP000179934">
    <property type="component" value="Unassembled WGS sequence"/>
</dbReference>
<dbReference type="AlphaFoldDB" id="A0A1S2D0S9"/>
<dbReference type="OrthoDB" id="6713157at2"/>
<sequence>MPEIVESINLDQRGMRLISKLLSLSISPTSAKSIVLRMINEKKLHIENRAAFNRFGFYSNNDINEEKIIAWVGNECIDLPLFDWIDTKNSRLCIYVWSYIRLLNKSSFENIPGTLSLNQSDILDTKTMSLGRQCFYEIANIESLPKDNKTRKENIIEFFDLIDRNTLQKKELLDKLKLKWMRCTEKNEVFNWTNKNNQQWAWHYLFKDNPPIWFINNNQPDNYLNGVVATFDLLNDDPDKRELLISKMKSAWSQKAYRDKNNGKKAVSIVLSEDIIKKLDLICENTDRRKNEVVTRLIREEYEQIKKGGH</sequence>
<gene>
    <name evidence="1" type="ORF">BJD16_12545</name>
</gene>
<reference evidence="1 2" key="1">
    <citation type="submission" date="2016-09" db="EMBL/GenBank/DDBJ databases">
        <title>Draft Genome Sequence of Aeromonas sobria Strain 08005, Isolated from Sick Rana catesbeiana.</title>
        <authorList>
            <person name="Yang Q."/>
        </authorList>
    </citation>
    <scope>NUCLEOTIDE SEQUENCE [LARGE SCALE GENOMIC DNA]</scope>
    <source>
        <strain evidence="1 2">08005</strain>
    </source>
</reference>
<proteinExistence type="predicted"/>
<organism evidence="1 2">
    <name type="scientific">Aeromonas sobria</name>
    <dbReference type="NCBI Taxonomy" id="646"/>
    <lineage>
        <taxon>Bacteria</taxon>
        <taxon>Pseudomonadati</taxon>
        <taxon>Pseudomonadota</taxon>
        <taxon>Gammaproteobacteria</taxon>
        <taxon>Aeromonadales</taxon>
        <taxon>Aeromonadaceae</taxon>
        <taxon>Aeromonas</taxon>
    </lineage>
</organism>
<accession>A0A1S2D0S9</accession>
<name>A0A1S2D0S9_AERSO</name>
<evidence type="ECO:0000313" key="2">
    <source>
        <dbReference type="Proteomes" id="UP000179934"/>
    </source>
</evidence>
<protein>
    <submittedName>
        <fullName evidence="1">Uncharacterized protein</fullName>
    </submittedName>
</protein>